<dbReference type="EMBL" id="BAAABW010000028">
    <property type="protein sequence ID" value="GAA0371595.1"/>
    <property type="molecule type" value="Genomic_DNA"/>
</dbReference>
<gene>
    <name evidence="1" type="ORF">GCM10010319_57080</name>
</gene>
<dbReference type="Proteomes" id="UP001500063">
    <property type="component" value="Unassembled WGS sequence"/>
</dbReference>
<proteinExistence type="predicted"/>
<comment type="caution">
    <text evidence="1">The sequence shown here is derived from an EMBL/GenBank/DDBJ whole genome shotgun (WGS) entry which is preliminary data.</text>
</comment>
<evidence type="ECO:0000313" key="2">
    <source>
        <dbReference type="Proteomes" id="UP001500063"/>
    </source>
</evidence>
<evidence type="ECO:0000313" key="1">
    <source>
        <dbReference type="EMBL" id="GAA0371595.1"/>
    </source>
</evidence>
<reference evidence="1 2" key="1">
    <citation type="journal article" date="2019" name="Int. J. Syst. Evol. Microbiol.">
        <title>The Global Catalogue of Microorganisms (GCM) 10K type strain sequencing project: providing services to taxonomists for standard genome sequencing and annotation.</title>
        <authorList>
            <consortium name="The Broad Institute Genomics Platform"/>
            <consortium name="The Broad Institute Genome Sequencing Center for Infectious Disease"/>
            <person name="Wu L."/>
            <person name="Ma J."/>
        </authorList>
    </citation>
    <scope>NUCLEOTIDE SEQUENCE [LARGE SCALE GENOMIC DNA]</scope>
    <source>
        <strain evidence="1 2">JCM 4565</strain>
    </source>
</reference>
<dbReference type="RefSeq" id="WP_344122328.1">
    <property type="nucleotide sequence ID" value="NZ_BAAABW010000028.1"/>
</dbReference>
<keyword evidence="2" id="KW-1185">Reference proteome</keyword>
<accession>A0ABN0XSB0</accession>
<organism evidence="1 2">
    <name type="scientific">Streptomyces blastmyceticus</name>
    <dbReference type="NCBI Taxonomy" id="68180"/>
    <lineage>
        <taxon>Bacteria</taxon>
        <taxon>Bacillati</taxon>
        <taxon>Actinomycetota</taxon>
        <taxon>Actinomycetes</taxon>
        <taxon>Kitasatosporales</taxon>
        <taxon>Streptomycetaceae</taxon>
        <taxon>Streptomyces</taxon>
    </lineage>
</organism>
<protein>
    <submittedName>
        <fullName evidence="1">Uncharacterized protein</fullName>
    </submittedName>
</protein>
<name>A0ABN0XSB0_9ACTN</name>
<sequence>MWESGAPFGDLVRQATADGTTWRKLAERALDPKTDYKASHTTLWKIANEQQVKIHPALVRAVAAAVGKPEREVQIAAAQQYIGLMAGDPLDVSTPKVGVVVAHVPGMTPEDMPKVQELLTRWSSSGKSETQSD</sequence>